<sequence length="171" mass="18756">MPTAPTLRGSALLPRLARVVHWPGRRRPPPRPDRTTQLTGLAEVLAEAVAEQVPTDLVVAGCGEPGPVPGALARATGLQAVRWSRLATRLRDLPADGDVAGLREHALRLVLYHEWMLRHSADLAFTSHPDARTEQARLRINGLGAPADRLRELYLMVRAESDPTRRERAGP</sequence>
<name>A0ABW1F514_9ACTN</name>
<organism evidence="1 2">
    <name type="scientific">Kitasatospora aburaviensis</name>
    <dbReference type="NCBI Taxonomy" id="67265"/>
    <lineage>
        <taxon>Bacteria</taxon>
        <taxon>Bacillati</taxon>
        <taxon>Actinomycetota</taxon>
        <taxon>Actinomycetes</taxon>
        <taxon>Kitasatosporales</taxon>
        <taxon>Streptomycetaceae</taxon>
        <taxon>Kitasatospora</taxon>
    </lineage>
</organism>
<gene>
    <name evidence="1" type="ORF">ACFP0N_31145</name>
</gene>
<evidence type="ECO:0000313" key="1">
    <source>
        <dbReference type="EMBL" id="MFC5889432.1"/>
    </source>
</evidence>
<proteinExistence type="predicted"/>
<dbReference type="RefSeq" id="WP_313762181.1">
    <property type="nucleotide sequence ID" value="NZ_JBHSOD010000057.1"/>
</dbReference>
<dbReference type="EMBL" id="JBHSOD010000057">
    <property type="protein sequence ID" value="MFC5889432.1"/>
    <property type="molecule type" value="Genomic_DNA"/>
</dbReference>
<accession>A0ABW1F514</accession>
<keyword evidence="2" id="KW-1185">Reference proteome</keyword>
<dbReference type="Proteomes" id="UP001596067">
    <property type="component" value="Unassembled WGS sequence"/>
</dbReference>
<comment type="caution">
    <text evidence="1">The sequence shown here is derived from an EMBL/GenBank/DDBJ whole genome shotgun (WGS) entry which is preliminary data.</text>
</comment>
<protein>
    <submittedName>
        <fullName evidence="1">Uncharacterized protein</fullName>
    </submittedName>
</protein>
<reference evidence="2" key="1">
    <citation type="journal article" date="2019" name="Int. J. Syst. Evol. Microbiol.">
        <title>The Global Catalogue of Microorganisms (GCM) 10K type strain sequencing project: providing services to taxonomists for standard genome sequencing and annotation.</title>
        <authorList>
            <consortium name="The Broad Institute Genomics Platform"/>
            <consortium name="The Broad Institute Genome Sequencing Center for Infectious Disease"/>
            <person name="Wu L."/>
            <person name="Ma J."/>
        </authorList>
    </citation>
    <scope>NUCLEOTIDE SEQUENCE [LARGE SCALE GENOMIC DNA]</scope>
    <source>
        <strain evidence="2">CGMCC 4.1469</strain>
    </source>
</reference>
<evidence type="ECO:0000313" key="2">
    <source>
        <dbReference type="Proteomes" id="UP001596067"/>
    </source>
</evidence>